<dbReference type="GO" id="GO:0030915">
    <property type="term" value="C:Smc5-Smc6 complex"/>
    <property type="evidence" value="ECO:0007669"/>
    <property type="project" value="UniProtKB-UniRule"/>
</dbReference>
<comment type="function">
    <text evidence="7">Component of the SMC5-SMC6 complex, that promotes sister chromatid alignment after DNA damage and facilitates double-stranded DNA breaks (DSBs) repair via homologous recombination between sister chromatids.</text>
</comment>
<evidence type="ECO:0000256" key="1">
    <source>
        <dbReference type="ARBA" id="ARBA00004123"/>
    </source>
</evidence>
<proteinExistence type="inferred from homology"/>
<gene>
    <name evidence="10" type="primary">LOC100903971</name>
</gene>
<keyword evidence="9" id="KW-1185">Reference proteome</keyword>
<dbReference type="Proteomes" id="UP000694867">
    <property type="component" value="Unplaced"/>
</dbReference>
<evidence type="ECO:0000256" key="4">
    <source>
        <dbReference type="ARBA" id="ARBA00023172"/>
    </source>
</evidence>
<comment type="similarity">
    <text evidence="2 7">Belongs to the NSE4 family.</text>
</comment>
<organism evidence="9 10">
    <name type="scientific">Galendromus occidentalis</name>
    <name type="common">western predatory mite</name>
    <dbReference type="NCBI Taxonomy" id="34638"/>
    <lineage>
        <taxon>Eukaryota</taxon>
        <taxon>Metazoa</taxon>
        <taxon>Ecdysozoa</taxon>
        <taxon>Arthropoda</taxon>
        <taxon>Chelicerata</taxon>
        <taxon>Arachnida</taxon>
        <taxon>Acari</taxon>
        <taxon>Parasitiformes</taxon>
        <taxon>Mesostigmata</taxon>
        <taxon>Gamasina</taxon>
        <taxon>Phytoseioidea</taxon>
        <taxon>Phytoseiidae</taxon>
        <taxon>Typhlodrominae</taxon>
        <taxon>Galendromus</taxon>
    </lineage>
</organism>
<dbReference type="PANTHER" id="PTHR16140:SF0">
    <property type="entry name" value="NON-STRUCTURAL MAINTENANCE OF CHROMOSOMES ELEMENT 4"/>
    <property type="match status" value="1"/>
</dbReference>
<dbReference type="GeneID" id="100903971"/>
<evidence type="ECO:0000256" key="5">
    <source>
        <dbReference type="ARBA" id="ARBA00023204"/>
    </source>
</evidence>
<comment type="subunit">
    <text evidence="7">Component of the SMC5-SMC6 complex.</text>
</comment>
<accession>A0AAJ7WGK9</accession>
<reference evidence="10" key="1">
    <citation type="submission" date="2025-08" db="UniProtKB">
        <authorList>
            <consortium name="RefSeq"/>
        </authorList>
    </citation>
    <scope>IDENTIFICATION</scope>
</reference>
<evidence type="ECO:0000256" key="7">
    <source>
        <dbReference type="RuleBase" id="RU365071"/>
    </source>
</evidence>
<dbReference type="InterPro" id="IPR014854">
    <property type="entry name" value="Nse4_C"/>
</dbReference>
<evidence type="ECO:0000259" key="8">
    <source>
        <dbReference type="Pfam" id="PF08743"/>
    </source>
</evidence>
<evidence type="ECO:0000256" key="3">
    <source>
        <dbReference type="ARBA" id="ARBA00022763"/>
    </source>
</evidence>
<keyword evidence="4 7" id="KW-0233">DNA recombination</keyword>
<protein>
    <recommendedName>
        <fullName evidence="7">Non-structural maintenance of chromosomes element 4</fullName>
    </recommendedName>
</protein>
<dbReference type="GO" id="GO:0006310">
    <property type="term" value="P:DNA recombination"/>
    <property type="evidence" value="ECO:0007669"/>
    <property type="project" value="UniProtKB-UniRule"/>
</dbReference>
<dbReference type="RefSeq" id="XP_028966329.1">
    <property type="nucleotide sequence ID" value="XM_029110496.1"/>
</dbReference>
<dbReference type="KEGG" id="goe:100903971"/>
<feature type="domain" description="Non-structural maintenance of chromosome element 4 C-terminal" evidence="8">
    <location>
        <begin position="191"/>
        <end position="282"/>
    </location>
</feature>
<dbReference type="AlphaFoldDB" id="A0AAJ7WGK9"/>
<evidence type="ECO:0000256" key="2">
    <source>
        <dbReference type="ARBA" id="ARBA00008997"/>
    </source>
</evidence>
<comment type="subcellular location">
    <subcellularLocation>
        <location evidence="1 7">Nucleus</location>
    </subcellularLocation>
</comment>
<dbReference type="PANTHER" id="PTHR16140">
    <property type="entry name" value="NON-STRUCTURAL MAINTENANCE OF CHROMOSOMES ELEMENT 4"/>
    <property type="match status" value="1"/>
</dbReference>
<dbReference type="InterPro" id="IPR027786">
    <property type="entry name" value="Nse4/EID"/>
</dbReference>
<dbReference type="GO" id="GO:0006281">
    <property type="term" value="P:DNA repair"/>
    <property type="evidence" value="ECO:0007669"/>
    <property type="project" value="UniProtKB-UniRule"/>
</dbReference>
<sequence>MTEAESRKQVTEDLKKLNVAATQDGGKLDITLLRRSARLASSIKHVPEALLDSQLAVKFTAHAREIAAKVSSDGVLFEPGEFASLLRRVLNDGRRCPAEETPENKFRLVSDMLPQKFAVPKTPVIGSFKCEDLADIHARQRRTRGPQRPAGAPTVVQELDGTEGFEEQMTKQVERIYLALRKLYEQGHEVVDYFEFVTDPDSYAETVENIFHVSFLVAQSLVTLELDEDGMPCLAYIPGTRGLVASDKAPKEHSSGKTVIVSMSIARWKQIVQEFHIKKSVIKRVLSKR</sequence>
<keyword evidence="5 7" id="KW-0234">DNA repair</keyword>
<evidence type="ECO:0000256" key="6">
    <source>
        <dbReference type="ARBA" id="ARBA00023242"/>
    </source>
</evidence>
<evidence type="ECO:0000313" key="9">
    <source>
        <dbReference type="Proteomes" id="UP000694867"/>
    </source>
</evidence>
<dbReference type="GO" id="GO:0005634">
    <property type="term" value="C:nucleus"/>
    <property type="evidence" value="ECO:0007669"/>
    <property type="project" value="UniProtKB-SubCell"/>
</dbReference>
<evidence type="ECO:0000313" key="10">
    <source>
        <dbReference type="RefSeq" id="XP_028966329.1"/>
    </source>
</evidence>
<keyword evidence="3 7" id="KW-0227">DNA damage</keyword>
<name>A0AAJ7WGK9_9ACAR</name>
<dbReference type="Pfam" id="PF08743">
    <property type="entry name" value="Nse4_C"/>
    <property type="match status" value="1"/>
</dbReference>
<keyword evidence="6 7" id="KW-0539">Nucleus</keyword>